<feature type="binding site" evidence="5">
    <location>
        <position position="282"/>
    </location>
    <ligand>
        <name>S-adenosyl-L-methionine</name>
        <dbReference type="ChEBI" id="CHEBI:59789"/>
    </ligand>
</feature>
<evidence type="ECO:0000256" key="3">
    <source>
        <dbReference type="ARBA" id="ARBA00022691"/>
    </source>
</evidence>
<evidence type="ECO:0000313" key="9">
    <source>
        <dbReference type="Proteomes" id="UP001195914"/>
    </source>
</evidence>
<dbReference type="InterPro" id="IPR029063">
    <property type="entry name" value="SAM-dependent_MTases_sf"/>
</dbReference>
<dbReference type="PANTHER" id="PTHR22808:SF1">
    <property type="entry name" value="RNA CYTOSINE-C(5)-METHYLTRANSFERASE NSUN2-RELATED"/>
    <property type="match status" value="1"/>
</dbReference>
<dbReference type="EMBL" id="JAHBMH010000033">
    <property type="protein sequence ID" value="KAK1937658.1"/>
    <property type="molecule type" value="Genomic_DNA"/>
</dbReference>
<feature type="binding site" evidence="5">
    <location>
        <position position="255"/>
    </location>
    <ligand>
        <name>S-adenosyl-L-methionine</name>
        <dbReference type="ChEBI" id="CHEBI:59789"/>
    </ligand>
</feature>
<dbReference type="AlphaFoldDB" id="A0AAD9LI95"/>
<keyword evidence="4 5" id="KW-0694">RNA-binding</keyword>
<dbReference type="InterPro" id="IPR023267">
    <property type="entry name" value="RCMT"/>
</dbReference>
<keyword evidence="3 5" id="KW-0949">S-adenosyl-L-methionine</keyword>
<organism evidence="8 9">
    <name type="scientific">Babesia divergens</name>
    <dbReference type="NCBI Taxonomy" id="32595"/>
    <lineage>
        <taxon>Eukaryota</taxon>
        <taxon>Sar</taxon>
        <taxon>Alveolata</taxon>
        <taxon>Apicomplexa</taxon>
        <taxon>Aconoidasida</taxon>
        <taxon>Piroplasmida</taxon>
        <taxon>Babesiidae</taxon>
        <taxon>Babesia</taxon>
    </lineage>
</organism>
<feature type="compositionally biased region" description="Basic and acidic residues" evidence="6">
    <location>
        <begin position="58"/>
        <end position="69"/>
    </location>
</feature>
<dbReference type="PRINTS" id="PR02008">
    <property type="entry name" value="RCMTFAMILY"/>
</dbReference>
<comment type="similarity">
    <text evidence="5">Belongs to the class I-like SAM-binding methyltransferase superfamily. RsmB/NOP family.</text>
</comment>
<accession>A0AAD9LI95</accession>
<dbReference type="Pfam" id="PF01189">
    <property type="entry name" value="Methyltr_RsmB-F"/>
    <property type="match status" value="1"/>
</dbReference>
<feature type="active site" description="Nucleophile" evidence="5">
    <location>
        <position position="370"/>
    </location>
</feature>
<evidence type="ECO:0000256" key="6">
    <source>
        <dbReference type="SAM" id="MobiDB-lite"/>
    </source>
</evidence>
<evidence type="ECO:0000313" key="8">
    <source>
        <dbReference type="EMBL" id="KAK1937658.1"/>
    </source>
</evidence>
<dbReference type="Proteomes" id="UP001195914">
    <property type="component" value="Unassembled WGS sequence"/>
</dbReference>
<comment type="caution">
    <text evidence="8">The sequence shown here is derived from an EMBL/GenBank/DDBJ whole genome shotgun (WGS) entry which is preliminary data.</text>
</comment>
<proteinExistence type="inferred from homology"/>
<evidence type="ECO:0000256" key="5">
    <source>
        <dbReference type="PROSITE-ProRule" id="PRU01023"/>
    </source>
</evidence>
<dbReference type="GO" id="GO:0003723">
    <property type="term" value="F:RNA binding"/>
    <property type="evidence" value="ECO:0007669"/>
    <property type="project" value="UniProtKB-UniRule"/>
</dbReference>
<comment type="caution">
    <text evidence="5">Lacks conserved residue(s) required for the propagation of feature annotation.</text>
</comment>
<protein>
    <submittedName>
        <fullName evidence="8">Proliferating-cell nucleolar protein</fullName>
    </submittedName>
</protein>
<reference evidence="8" key="1">
    <citation type="journal article" date="2014" name="Nucleic Acids Res.">
        <title>The evolutionary dynamics of variant antigen genes in Babesia reveal a history of genomic innovation underlying host-parasite interaction.</title>
        <authorList>
            <person name="Jackson A.P."/>
            <person name="Otto T.D."/>
            <person name="Darby A."/>
            <person name="Ramaprasad A."/>
            <person name="Xia D."/>
            <person name="Echaide I.E."/>
            <person name="Farber M."/>
            <person name="Gahlot S."/>
            <person name="Gamble J."/>
            <person name="Gupta D."/>
            <person name="Gupta Y."/>
            <person name="Jackson L."/>
            <person name="Malandrin L."/>
            <person name="Malas T.B."/>
            <person name="Moussa E."/>
            <person name="Nair M."/>
            <person name="Reid A.J."/>
            <person name="Sanders M."/>
            <person name="Sharma J."/>
            <person name="Tracey A."/>
            <person name="Quail M.A."/>
            <person name="Weir W."/>
            <person name="Wastling J.M."/>
            <person name="Hall N."/>
            <person name="Willadsen P."/>
            <person name="Lingelbach K."/>
            <person name="Shiels B."/>
            <person name="Tait A."/>
            <person name="Berriman M."/>
            <person name="Allred D.R."/>
            <person name="Pain A."/>
        </authorList>
    </citation>
    <scope>NUCLEOTIDE SEQUENCE</scope>
    <source>
        <strain evidence="8">1802A</strain>
    </source>
</reference>
<dbReference type="InterPro" id="IPR049560">
    <property type="entry name" value="MeTrfase_RsmB-F_NOP2_cat"/>
</dbReference>
<sequence length="805" mass="90281">MVEGNRQDPAESSAEASDVLEGCKGGNTSGTKKSSGVLGWKSRCREMQGLHRRRKDGKKSVEEGRPKERLNYSEEIAQNPEFERYYRDQRICPDEQWDEFITCCRSNLPISFRFNTCIPLWRMTIERLAKAGSQHPELGLTAAIKHERPYLRLDTGTSLYYQLTPHKSALRKDPKVVEFRKCLIDEDNRGAVTRQEIVSMLPVIYLDPQPHENIIDLCAAPGMKYIQILEAVHSSLMYRHRQAPCENMGVIIGNDVCQSRVSTLSHRVKAMNCPSAAVTNYDGTFVSLLFLCFAASRFPTIFNSSGKRILFDRVLADVPCSCDGTTRKAPDIWNTWKATGGLHMHKLQLSIVKRALQLLKVGGTMVYSTCSLNPLENEAIASYIVSEGYREHGVVIQPLDRLEGFKTSPGLTQWLVPNPDGGYFESFDQVPLAVRDRVTPSMFKAPEWDETQAQNIIRVLPHDNDTGAFFLFKVKKVVSHEAEEPQQEIKHIDIALADPDYKKISLKRGSKLLHDYVLYKDTNPEEFDVLCRFYGIEGPKRDAFACVLATKRHCRTSCYLIAGENTTSLFQKRKGQKPPRTGATSKAAPAVAGLEMPPREEGVLEAELDQPACERRRHDVEADQSGQKKWERCKYALLGMRAFTKLESKATLGSPCEMRISQESTLLLLGMIQRRVMFANMAFCADLVKGNMQAPQLQEHERLGNLSSLDLCRREGALESGGCIVIIVPQWAHARIPKAVLSADHAKGITIDAEHLGDEATGITPVPDLLDTMPLACVLSDTGSLFPYASPHIMHLLHTLVDMYK</sequence>
<keyword evidence="2 5" id="KW-0808">Transferase</keyword>
<feature type="domain" description="SAM-dependent MTase RsmB/NOP-type" evidence="7">
    <location>
        <begin position="100"/>
        <end position="477"/>
    </location>
</feature>
<dbReference type="GO" id="GO:0001510">
    <property type="term" value="P:RNA methylation"/>
    <property type="evidence" value="ECO:0007669"/>
    <property type="project" value="InterPro"/>
</dbReference>
<feature type="binding site" evidence="5">
    <location>
        <position position="317"/>
    </location>
    <ligand>
        <name>S-adenosyl-L-methionine</name>
        <dbReference type="ChEBI" id="CHEBI:59789"/>
    </ligand>
</feature>
<reference evidence="8" key="2">
    <citation type="submission" date="2021-05" db="EMBL/GenBank/DDBJ databases">
        <authorList>
            <person name="Pain A."/>
        </authorList>
    </citation>
    <scope>NUCLEOTIDE SEQUENCE</scope>
    <source>
        <strain evidence="8">1802A</strain>
    </source>
</reference>
<name>A0AAD9LI95_BABDI</name>
<evidence type="ECO:0000256" key="1">
    <source>
        <dbReference type="ARBA" id="ARBA00022603"/>
    </source>
</evidence>
<dbReference type="PANTHER" id="PTHR22808">
    <property type="entry name" value="NCL1 YEAST -RELATED NOL1/NOP2/FMU SUN DOMAIN-CONTAINING"/>
    <property type="match status" value="1"/>
</dbReference>
<dbReference type="PROSITE" id="PS51686">
    <property type="entry name" value="SAM_MT_RSMB_NOP"/>
    <property type="match status" value="1"/>
</dbReference>
<keyword evidence="9" id="KW-1185">Reference proteome</keyword>
<dbReference type="Gene3D" id="3.40.50.150">
    <property type="entry name" value="Vaccinia Virus protein VP39"/>
    <property type="match status" value="1"/>
</dbReference>
<evidence type="ECO:0000256" key="4">
    <source>
        <dbReference type="ARBA" id="ARBA00022884"/>
    </source>
</evidence>
<evidence type="ECO:0000256" key="2">
    <source>
        <dbReference type="ARBA" id="ARBA00022679"/>
    </source>
</evidence>
<dbReference type="GO" id="GO:0008173">
    <property type="term" value="F:RNA methyltransferase activity"/>
    <property type="evidence" value="ECO:0007669"/>
    <property type="project" value="InterPro"/>
</dbReference>
<dbReference type="InterPro" id="IPR001678">
    <property type="entry name" value="MeTrfase_RsmB-F_NOP2_dom"/>
</dbReference>
<feature type="region of interest" description="Disordered" evidence="6">
    <location>
        <begin position="1"/>
        <end position="69"/>
    </location>
</feature>
<evidence type="ECO:0000259" key="7">
    <source>
        <dbReference type="PROSITE" id="PS51686"/>
    </source>
</evidence>
<keyword evidence="1 5" id="KW-0489">Methyltransferase</keyword>
<dbReference type="SUPFAM" id="SSF53335">
    <property type="entry name" value="S-adenosyl-L-methionine-dependent methyltransferases"/>
    <property type="match status" value="1"/>
</dbReference>
<gene>
    <name evidence="8" type="ORF">X943_003689</name>
</gene>